<dbReference type="eggNOG" id="ENOG5033V9A">
    <property type="taxonomic scope" value="Bacteria"/>
</dbReference>
<dbReference type="Proteomes" id="UP000010988">
    <property type="component" value="Unassembled WGS sequence"/>
</dbReference>
<evidence type="ECO:0000313" key="5">
    <source>
        <dbReference type="EMBL" id="GAC47349.1"/>
    </source>
</evidence>
<evidence type="ECO:0000256" key="1">
    <source>
        <dbReference type="ARBA" id="ARBA00004496"/>
    </source>
</evidence>
<evidence type="ECO:0000256" key="3">
    <source>
        <dbReference type="ARBA" id="ARBA00022490"/>
    </source>
</evidence>
<evidence type="ECO:0000256" key="4">
    <source>
        <dbReference type="ARBA" id="ARBA00023186"/>
    </source>
</evidence>
<proteinExistence type="inferred from homology"/>
<keyword evidence="6" id="KW-1185">Reference proteome</keyword>
<evidence type="ECO:0008006" key="7">
    <source>
        <dbReference type="Google" id="ProtNLM"/>
    </source>
</evidence>
<protein>
    <recommendedName>
        <fullName evidence="7">ESX secretion-associated protein EspG</fullName>
    </recommendedName>
</protein>
<dbReference type="InterPro" id="IPR025734">
    <property type="entry name" value="EspG"/>
</dbReference>
<reference evidence="5 6" key="1">
    <citation type="submission" date="2012-12" db="EMBL/GenBank/DDBJ databases">
        <title>Whole genome shotgun sequence of Gordonia aichiensis NBRC 108223.</title>
        <authorList>
            <person name="Isaki-Nakamura S."/>
            <person name="Hosoyama A."/>
            <person name="Tsuchikane K."/>
            <person name="Ando Y."/>
            <person name="Baba S."/>
            <person name="Ohji S."/>
            <person name="Hamada M."/>
            <person name="Tamura T."/>
            <person name="Yamazoe A."/>
            <person name="Yamazaki S."/>
            <person name="Fujita N."/>
        </authorList>
    </citation>
    <scope>NUCLEOTIDE SEQUENCE [LARGE SCALE GENOMIC DNA]</scope>
    <source>
        <strain evidence="5 6">NBRC 108223</strain>
    </source>
</reference>
<evidence type="ECO:0000313" key="6">
    <source>
        <dbReference type="Proteomes" id="UP000010988"/>
    </source>
</evidence>
<evidence type="ECO:0000256" key="2">
    <source>
        <dbReference type="ARBA" id="ARBA00006411"/>
    </source>
</evidence>
<gene>
    <name evidence="5" type="ORF">GOACH_03_03670</name>
</gene>
<keyword evidence="4" id="KW-0143">Chaperone</keyword>
<dbReference type="STRING" id="1220583.GOACH_03_03670"/>
<comment type="similarity">
    <text evidence="2">Belongs to the EspG family.</text>
</comment>
<comment type="subcellular location">
    <subcellularLocation>
        <location evidence="1">Cytoplasm</location>
    </subcellularLocation>
</comment>
<organism evidence="5 6">
    <name type="scientific">Gordonia aichiensis NBRC 108223</name>
    <dbReference type="NCBI Taxonomy" id="1220583"/>
    <lineage>
        <taxon>Bacteria</taxon>
        <taxon>Bacillati</taxon>
        <taxon>Actinomycetota</taxon>
        <taxon>Actinomycetes</taxon>
        <taxon>Mycobacteriales</taxon>
        <taxon>Gordoniaceae</taxon>
        <taxon>Gordonia</taxon>
    </lineage>
</organism>
<dbReference type="EMBL" id="BANR01000003">
    <property type="protein sequence ID" value="GAC47349.1"/>
    <property type="molecule type" value="Genomic_DNA"/>
</dbReference>
<keyword evidence="3" id="KW-0963">Cytoplasm</keyword>
<dbReference type="Pfam" id="PF14011">
    <property type="entry name" value="ESX-1_EspG"/>
    <property type="match status" value="1"/>
</dbReference>
<dbReference type="RefSeq" id="WP_005170530.1">
    <property type="nucleotide sequence ID" value="NZ_BANR01000003.1"/>
</dbReference>
<dbReference type="OrthoDB" id="3681944at2"/>
<comment type="caution">
    <text evidence="5">The sequence shown here is derived from an EMBL/GenBank/DDBJ whole genome shotgun (WGS) entry which is preliminary data.</text>
</comment>
<name>L7KFF6_9ACTN</name>
<sequence length="281" mass="29824">MIWTATRGGRVDVALLRRAGARRGVLTWPVVLDMVGTEDDAERVRAAFSAADGRLEELGLVDDLGDPVPWLATATTVLARPDRELEIRTFSESGSVRACLARRNGEHVLAIRSGDIVDVTVVDPADTAALATLVRRYCVDSADDVGAAGQAMDVRPLEFAALACPCDELADRLGRCRHGDDVARTLARLGMPVGDSRTVASALATIGRRTEIVAVSRLDGSLTQSPGALGIVDTARGRIVAGPSRSPDGRVWTTLSPGSGQRISQAVGLLIETLPDGWWPR</sequence>
<dbReference type="AlphaFoldDB" id="L7KFF6"/>
<accession>L7KFF6</accession>